<dbReference type="Proteomes" id="UP000006620">
    <property type="component" value="Chromosome"/>
</dbReference>
<reference evidence="1 2" key="2">
    <citation type="journal article" date="2013" name="Genome Announc.">
        <title>Genome Sequence of Growth-Improving Paenibacillus mucilaginosus Strain KNP414.</title>
        <authorList>
            <person name="Lu J.J."/>
            <person name="Wang J.F."/>
            <person name="Hu X.F."/>
        </authorList>
    </citation>
    <scope>NUCLEOTIDE SEQUENCE [LARGE SCALE GENOMIC DNA]</scope>
    <source>
        <strain evidence="1 2">KNP414</strain>
    </source>
</reference>
<dbReference type="EMBL" id="CP002869">
    <property type="protein sequence ID" value="AEI46460.1"/>
    <property type="molecule type" value="Genomic_DNA"/>
</dbReference>
<name>F8FKU2_PAEMK</name>
<evidence type="ECO:0000313" key="2">
    <source>
        <dbReference type="Proteomes" id="UP000006620"/>
    </source>
</evidence>
<reference evidence="2" key="1">
    <citation type="submission" date="2011-06" db="EMBL/GenBank/DDBJ databases">
        <title>Complete genome sequence of Paenibacillus mucilaginosus KNP414.</title>
        <authorList>
            <person name="Wang J."/>
            <person name="Hu S."/>
            <person name="Hu X."/>
            <person name="Zhang B."/>
            <person name="Dong D."/>
            <person name="Zhang S."/>
            <person name="Zhao K."/>
            <person name="Wu D."/>
        </authorList>
    </citation>
    <scope>NUCLEOTIDE SEQUENCE [LARGE SCALE GENOMIC DNA]</scope>
    <source>
        <strain evidence="2">KNP414</strain>
    </source>
</reference>
<dbReference type="KEGG" id="pms:KNP414_07976"/>
<proteinExistence type="predicted"/>
<organism evidence="1 2">
    <name type="scientific">Paenibacillus mucilaginosus (strain KNP414)</name>
    <dbReference type="NCBI Taxonomy" id="1036673"/>
    <lineage>
        <taxon>Bacteria</taxon>
        <taxon>Bacillati</taxon>
        <taxon>Bacillota</taxon>
        <taxon>Bacilli</taxon>
        <taxon>Bacillales</taxon>
        <taxon>Paenibacillaceae</taxon>
        <taxon>Paenibacillus</taxon>
    </lineage>
</organism>
<dbReference type="AlphaFoldDB" id="F8FKU2"/>
<sequence length="47" mass="5499">MWIKPKVPLRSGVIFDIMSMFSVVDITFCQQCYQQPVDIFVNNFQAL</sequence>
<dbReference type="HOGENOM" id="CLU_3171076_0_0_9"/>
<gene>
    <name evidence="1" type="ordered locus">KNP414_07976</name>
</gene>
<evidence type="ECO:0000313" key="1">
    <source>
        <dbReference type="EMBL" id="AEI46460.1"/>
    </source>
</evidence>
<accession>F8FKU2</accession>
<protein>
    <submittedName>
        <fullName evidence="1">Uncharacterized protein</fullName>
    </submittedName>
</protein>